<proteinExistence type="predicted"/>
<dbReference type="SUPFAM" id="SSF53756">
    <property type="entry name" value="UDP-Glycosyltransferase/glycogen phosphorylase"/>
    <property type="match status" value="1"/>
</dbReference>
<evidence type="ECO:0000313" key="3">
    <source>
        <dbReference type="Proteomes" id="UP001500840"/>
    </source>
</evidence>
<comment type="caution">
    <text evidence="2">The sequence shown here is derived from an EMBL/GenBank/DDBJ whole genome shotgun (WGS) entry which is preliminary data.</text>
</comment>
<organism evidence="2 3">
    <name type="scientific">Novipirellula rosea</name>
    <dbReference type="NCBI Taxonomy" id="1031540"/>
    <lineage>
        <taxon>Bacteria</taxon>
        <taxon>Pseudomonadati</taxon>
        <taxon>Planctomycetota</taxon>
        <taxon>Planctomycetia</taxon>
        <taxon>Pirellulales</taxon>
        <taxon>Pirellulaceae</taxon>
        <taxon>Novipirellula</taxon>
    </lineage>
</organism>
<dbReference type="PANTHER" id="PTHR12526">
    <property type="entry name" value="GLYCOSYLTRANSFERASE"/>
    <property type="match status" value="1"/>
</dbReference>
<gene>
    <name evidence="2" type="ORF">GCM10023156_30730</name>
</gene>
<dbReference type="EMBL" id="BAABGA010000036">
    <property type="protein sequence ID" value="GAA4455991.1"/>
    <property type="molecule type" value="Genomic_DNA"/>
</dbReference>
<dbReference type="Gene3D" id="3.40.50.2000">
    <property type="entry name" value="Glycogen Phosphorylase B"/>
    <property type="match status" value="1"/>
</dbReference>
<evidence type="ECO:0000259" key="1">
    <source>
        <dbReference type="Pfam" id="PF00534"/>
    </source>
</evidence>
<accession>A0ABP8MTS8</accession>
<evidence type="ECO:0000313" key="2">
    <source>
        <dbReference type="EMBL" id="GAA4455991.1"/>
    </source>
</evidence>
<name>A0ABP8MTS8_9BACT</name>
<reference evidence="3" key="1">
    <citation type="journal article" date="2019" name="Int. J. Syst. Evol. Microbiol.">
        <title>The Global Catalogue of Microorganisms (GCM) 10K type strain sequencing project: providing services to taxonomists for standard genome sequencing and annotation.</title>
        <authorList>
            <consortium name="The Broad Institute Genomics Platform"/>
            <consortium name="The Broad Institute Genome Sequencing Center for Infectious Disease"/>
            <person name="Wu L."/>
            <person name="Ma J."/>
        </authorList>
    </citation>
    <scope>NUCLEOTIDE SEQUENCE [LARGE SCALE GENOMIC DNA]</scope>
    <source>
        <strain evidence="3">JCM 17759</strain>
    </source>
</reference>
<keyword evidence="3" id="KW-1185">Reference proteome</keyword>
<dbReference type="InterPro" id="IPR001296">
    <property type="entry name" value="Glyco_trans_1"/>
</dbReference>
<sequence length="210" mass="23374">MIPNGVDLAQFSPVSVEQRASIRKKLDLPLDEPIAVMVGRLWPQKDPLTFVEAAIKYLSRHAAGHFVLLGDGDLRSEIETLINQHGVSDRVHLLGWRDDVDQLLPAFDLFVLPSLWEGMPLAILEALACGLPCIVTDIPGNRDLVEDGEDGFLLPTNDATTLADHLTTLLCNESLRKSMGERARLKVVNEYDLAKRTQRVISLYEQILGR</sequence>
<protein>
    <recommendedName>
        <fullName evidence="1">Glycosyl transferase family 1 domain-containing protein</fullName>
    </recommendedName>
</protein>
<dbReference type="Proteomes" id="UP001500840">
    <property type="component" value="Unassembled WGS sequence"/>
</dbReference>
<feature type="domain" description="Glycosyl transferase family 1" evidence="1">
    <location>
        <begin position="19"/>
        <end position="184"/>
    </location>
</feature>
<dbReference type="Pfam" id="PF00534">
    <property type="entry name" value="Glycos_transf_1"/>
    <property type="match status" value="1"/>
</dbReference>